<dbReference type="Proteomes" id="UP001403094">
    <property type="component" value="Unassembled WGS sequence"/>
</dbReference>
<keyword evidence="2" id="KW-1185">Reference proteome</keyword>
<comment type="caution">
    <text evidence="1">The sequence shown here is derived from an EMBL/GenBank/DDBJ whole genome shotgun (WGS) entry which is preliminary data.</text>
</comment>
<name>A0ABN2URW8_9ACTN</name>
<dbReference type="EMBL" id="BAAANQ010000001">
    <property type="protein sequence ID" value="GAA2042393.1"/>
    <property type="molecule type" value="Genomic_DNA"/>
</dbReference>
<accession>A0ABN2URW8</accession>
<proteinExistence type="predicted"/>
<organism evidence="1 2">
    <name type="scientific">Streptomyces cheonanensis</name>
    <dbReference type="NCBI Taxonomy" id="312720"/>
    <lineage>
        <taxon>Bacteria</taxon>
        <taxon>Bacillati</taxon>
        <taxon>Actinomycetota</taxon>
        <taxon>Actinomycetes</taxon>
        <taxon>Kitasatosporales</taxon>
        <taxon>Streptomycetaceae</taxon>
        <taxon>Streptomyces</taxon>
    </lineage>
</organism>
<reference evidence="1 2" key="1">
    <citation type="journal article" date="2019" name="Int. J. Syst. Evol. Microbiol.">
        <title>The Global Catalogue of Microorganisms (GCM) 10K type strain sequencing project: providing services to taxonomists for standard genome sequencing and annotation.</title>
        <authorList>
            <consortium name="The Broad Institute Genomics Platform"/>
            <consortium name="The Broad Institute Genome Sequencing Center for Infectious Disease"/>
            <person name="Wu L."/>
            <person name="Ma J."/>
        </authorList>
    </citation>
    <scope>NUCLEOTIDE SEQUENCE [LARGE SCALE GENOMIC DNA]</scope>
    <source>
        <strain evidence="1 2">JCM 14549</strain>
    </source>
</reference>
<sequence>MDAWTPQGYAVVDAVRRYGGGTVRRYGGGAGERKCRERPGGCAGAVKRP</sequence>
<protein>
    <submittedName>
        <fullName evidence="1">Uncharacterized protein</fullName>
    </submittedName>
</protein>
<evidence type="ECO:0000313" key="1">
    <source>
        <dbReference type="EMBL" id="GAA2042393.1"/>
    </source>
</evidence>
<evidence type="ECO:0000313" key="2">
    <source>
        <dbReference type="Proteomes" id="UP001403094"/>
    </source>
</evidence>
<gene>
    <name evidence="1" type="ORF">GCM10009757_05820</name>
</gene>